<comment type="caution">
    <text evidence="2">The sequence shown here is derived from an EMBL/GenBank/DDBJ whole genome shotgun (WGS) entry which is preliminary data.</text>
</comment>
<sequence length="130" mass="14298">MELFESGHGKGPCDDLGGTTKRMADEATRSGRHAISDAFEFFNWTKSSSFKNVTFRYVSFEKCKAKAQTMSERKVKSVTGTMKIHSIVGNGGSNILTRYTSCYCSSCLSGTMCDSWTPAKTCDGKVFIQT</sequence>
<proteinExistence type="predicted"/>
<evidence type="ECO:0000313" key="2">
    <source>
        <dbReference type="EMBL" id="KAH3840207.1"/>
    </source>
</evidence>
<dbReference type="PANTHER" id="PTHR46601:SF1">
    <property type="entry name" value="ADF-H DOMAIN-CONTAINING PROTEIN"/>
    <property type="match status" value="1"/>
</dbReference>
<dbReference type="EMBL" id="JAIWYP010000004">
    <property type="protein sequence ID" value="KAH3840207.1"/>
    <property type="molecule type" value="Genomic_DNA"/>
</dbReference>
<evidence type="ECO:0000256" key="1">
    <source>
        <dbReference type="SAM" id="MobiDB-lite"/>
    </source>
</evidence>
<reference evidence="2" key="1">
    <citation type="journal article" date="2019" name="bioRxiv">
        <title>The Genome of the Zebra Mussel, Dreissena polymorpha: A Resource for Invasive Species Research.</title>
        <authorList>
            <person name="McCartney M.A."/>
            <person name="Auch B."/>
            <person name="Kono T."/>
            <person name="Mallez S."/>
            <person name="Zhang Y."/>
            <person name="Obille A."/>
            <person name="Becker A."/>
            <person name="Abrahante J.E."/>
            <person name="Garbe J."/>
            <person name="Badalamenti J.P."/>
            <person name="Herman A."/>
            <person name="Mangelson H."/>
            <person name="Liachko I."/>
            <person name="Sullivan S."/>
            <person name="Sone E.D."/>
            <person name="Koren S."/>
            <person name="Silverstein K.A.T."/>
            <person name="Beckman K.B."/>
            <person name="Gohl D.M."/>
        </authorList>
    </citation>
    <scope>NUCLEOTIDE SEQUENCE</scope>
    <source>
        <strain evidence="2">Duluth1</strain>
        <tissue evidence="2">Whole animal</tissue>
    </source>
</reference>
<feature type="region of interest" description="Disordered" evidence="1">
    <location>
        <begin position="1"/>
        <end position="27"/>
    </location>
</feature>
<feature type="compositionally biased region" description="Basic and acidic residues" evidence="1">
    <location>
        <begin position="1"/>
        <end position="13"/>
    </location>
</feature>
<keyword evidence="3" id="KW-1185">Reference proteome</keyword>
<accession>A0A9D4KJ23</accession>
<dbReference type="PANTHER" id="PTHR46601">
    <property type="entry name" value="ULP_PROTEASE DOMAIN-CONTAINING PROTEIN"/>
    <property type="match status" value="1"/>
</dbReference>
<protein>
    <submittedName>
        <fullName evidence="2">Uncharacterized protein</fullName>
    </submittedName>
</protein>
<dbReference type="Proteomes" id="UP000828390">
    <property type="component" value="Unassembled WGS sequence"/>
</dbReference>
<reference evidence="2" key="2">
    <citation type="submission" date="2020-11" db="EMBL/GenBank/DDBJ databases">
        <authorList>
            <person name="McCartney M.A."/>
            <person name="Auch B."/>
            <person name="Kono T."/>
            <person name="Mallez S."/>
            <person name="Becker A."/>
            <person name="Gohl D.M."/>
            <person name="Silverstein K.A.T."/>
            <person name="Koren S."/>
            <person name="Bechman K.B."/>
            <person name="Herman A."/>
            <person name="Abrahante J.E."/>
            <person name="Garbe J."/>
        </authorList>
    </citation>
    <scope>NUCLEOTIDE SEQUENCE</scope>
    <source>
        <strain evidence="2">Duluth1</strain>
        <tissue evidence="2">Whole animal</tissue>
    </source>
</reference>
<name>A0A9D4KJ23_DREPO</name>
<organism evidence="2 3">
    <name type="scientific">Dreissena polymorpha</name>
    <name type="common">Zebra mussel</name>
    <name type="synonym">Mytilus polymorpha</name>
    <dbReference type="NCBI Taxonomy" id="45954"/>
    <lineage>
        <taxon>Eukaryota</taxon>
        <taxon>Metazoa</taxon>
        <taxon>Spiralia</taxon>
        <taxon>Lophotrochozoa</taxon>
        <taxon>Mollusca</taxon>
        <taxon>Bivalvia</taxon>
        <taxon>Autobranchia</taxon>
        <taxon>Heteroconchia</taxon>
        <taxon>Euheterodonta</taxon>
        <taxon>Imparidentia</taxon>
        <taxon>Neoheterodontei</taxon>
        <taxon>Myida</taxon>
        <taxon>Dreissenoidea</taxon>
        <taxon>Dreissenidae</taxon>
        <taxon>Dreissena</taxon>
    </lineage>
</organism>
<gene>
    <name evidence="2" type="ORF">DPMN_113652</name>
</gene>
<dbReference type="AlphaFoldDB" id="A0A9D4KJ23"/>
<evidence type="ECO:0000313" key="3">
    <source>
        <dbReference type="Proteomes" id="UP000828390"/>
    </source>
</evidence>